<dbReference type="InterPro" id="IPR036964">
    <property type="entry name" value="RASGEF_cat_dom_sf"/>
</dbReference>
<feature type="compositionally biased region" description="Polar residues" evidence="3">
    <location>
        <begin position="119"/>
        <end position="131"/>
    </location>
</feature>
<accession>A0A2P6NDX7</accession>
<dbReference type="InParanoid" id="A0A2P6NDX7"/>
<dbReference type="GO" id="GO:0005085">
    <property type="term" value="F:guanyl-nucleotide exchange factor activity"/>
    <property type="evidence" value="ECO:0007669"/>
    <property type="project" value="UniProtKB-KW"/>
</dbReference>
<dbReference type="OrthoDB" id="546434at2759"/>
<dbReference type="Gene3D" id="1.20.1280.50">
    <property type="match status" value="1"/>
</dbReference>
<dbReference type="SUPFAM" id="SSF81383">
    <property type="entry name" value="F-box domain"/>
    <property type="match status" value="1"/>
</dbReference>
<dbReference type="InterPro" id="IPR008937">
    <property type="entry name" value="Ras-like_GEF"/>
</dbReference>
<proteinExistence type="predicted"/>
<dbReference type="EMBL" id="MDYQ01000109">
    <property type="protein sequence ID" value="PRP82168.1"/>
    <property type="molecule type" value="Genomic_DNA"/>
</dbReference>
<dbReference type="Proteomes" id="UP000241769">
    <property type="component" value="Unassembled WGS sequence"/>
</dbReference>
<evidence type="ECO:0000256" key="2">
    <source>
        <dbReference type="PROSITE-ProRule" id="PRU00168"/>
    </source>
</evidence>
<protein>
    <recommendedName>
        <fullName evidence="9">Ras guanine nucleotide exchange factor</fullName>
    </recommendedName>
</protein>
<dbReference type="PROSITE" id="PS50181">
    <property type="entry name" value="FBOX"/>
    <property type="match status" value="1"/>
</dbReference>
<comment type="caution">
    <text evidence="7">The sequence shown here is derived from an EMBL/GenBank/DDBJ whole genome shotgun (WGS) entry which is preliminary data.</text>
</comment>
<reference evidence="7 8" key="1">
    <citation type="journal article" date="2018" name="Genome Biol. Evol.">
        <title>Multiple Roots of Fruiting Body Formation in Amoebozoa.</title>
        <authorList>
            <person name="Hillmann F."/>
            <person name="Forbes G."/>
            <person name="Novohradska S."/>
            <person name="Ferling I."/>
            <person name="Riege K."/>
            <person name="Groth M."/>
            <person name="Westermann M."/>
            <person name="Marz M."/>
            <person name="Spaller T."/>
            <person name="Winckler T."/>
            <person name="Schaap P."/>
            <person name="Glockner G."/>
        </authorList>
    </citation>
    <scope>NUCLEOTIDE SEQUENCE [LARGE SCALE GENOMIC DNA]</scope>
    <source>
        <strain evidence="7 8">Jena</strain>
    </source>
</reference>
<dbReference type="CDD" id="cd06224">
    <property type="entry name" value="REM"/>
    <property type="match status" value="1"/>
</dbReference>
<keyword evidence="8" id="KW-1185">Reference proteome</keyword>
<dbReference type="PANTHER" id="PTHR23113:SF366">
    <property type="entry name" value="RAS GUANINE NUCLEOTIDE EXCHANGE FACTOR R"/>
    <property type="match status" value="1"/>
</dbReference>
<dbReference type="InterPro" id="IPR001810">
    <property type="entry name" value="F-box_dom"/>
</dbReference>
<evidence type="ECO:0000256" key="3">
    <source>
        <dbReference type="SAM" id="MobiDB-lite"/>
    </source>
</evidence>
<evidence type="ECO:0000313" key="8">
    <source>
        <dbReference type="Proteomes" id="UP000241769"/>
    </source>
</evidence>
<dbReference type="InterPro" id="IPR023578">
    <property type="entry name" value="Ras_GEF_dom_sf"/>
</dbReference>
<dbReference type="Pfam" id="PF00646">
    <property type="entry name" value="F-box"/>
    <property type="match status" value="1"/>
</dbReference>
<sequence length="942" mass="106447">MPLGVRTTSISRSSVHQSIQNADSPKGSDIDGRNMNKKELKDTLKKEKEEKKEKEKKEKEEKKEEDKRIKEEDKRVKEERKERKRSESRAEEPSPRLFQLIRGGSFIKRPTPPDLAPSISRSESIIGSTIDSPIRSRRASTSAPTSPQPSPSQTSHGDLSATNISPTASPNVGRRMVHSASKIRLEAGEKIRKELKASLAVVDKEDKKEKKEKKEKKASLFDSISKRMNRRSMAVDEDMIKQMKDENALRTPDPTPPPTPVMERQSSQNGNSTSIFVPGNQEEPPPDANFLAKITRGRALTIAYPGVHNASIEDKPKQMMFRGKTSRAGLFSSVPDILRLLKQEVGRKPPEISSPTTKRKTELSVTSTVPLAIQERLRGGNQASKSLRRTQSLPCSMSLSEQNEILKRIVWAAQGRPDHLSNLTDGLLVEIASKLSFLDLCSLLSVSQRIRGIAKNQKLWIHLLASHDQKTMKPEKGLPYWEEMRVPTIEEPEEVATQNGENALSLNQLVFRLTPGASALVDSDDYGAFLATYKSFTTPQSLIRKLVHRYHVPYPQKDASYVAEWKRIIQKPIQLRVCRIFKTIIEEHFDDITNDPPLYTYAKMFVRAMIAQGDVYGKSILSSFGKVRTQLPLIKLDESLSPNTRKAVKTGRIWLSGSDASTDLLEYKMEALAEQLTLLEHEIFRDVKPEEFTAIDKNKTEGNSGMTAMITHFNKISRWVQEEILLEEKLKARARKIEKLIKLAHHLWELNNFETLMAVVSAMNDTPIHRLNLTKAEVAPTSLKQLDDLAALMSAEKSFSEYRKAIKSVIENAQPCIPYIGVYRRDVIYHEEGQKSEAGINFGKSRQIYSIMQDIRGFQMNQYQLRVHPSLNMRLRNMPPLPPNTTHEEYKKNVLWGLSQLRETRAGNRASIMLAKNAHSSLELIAAPKGSQLLPLQSTSDP</sequence>
<dbReference type="InterPro" id="IPR000651">
    <property type="entry name" value="Ras-like_Gua-exchang_fac_N"/>
</dbReference>
<feature type="domain" description="N-terminal Ras-GEF" evidence="6">
    <location>
        <begin position="497"/>
        <end position="632"/>
    </location>
</feature>
<feature type="region of interest" description="Disordered" evidence="3">
    <location>
        <begin position="247"/>
        <end position="284"/>
    </location>
</feature>
<keyword evidence="1 2" id="KW-0344">Guanine-nucleotide releasing factor</keyword>
<dbReference type="Pfam" id="PF00617">
    <property type="entry name" value="RasGEF"/>
    <property type="match status" value="1"/>
</dbReference>
<dbReference type="Gene3D" id="1.10.840.10">
    <property type="entry name" value="Ras guanine-nucleotide exchange factors catalytic domain"/>
    <property type="match status" value="1"/>
</dbReference>
<evidence type="ECO:0008006" key="9">
    <source>
        <dbReference type="Google" id="ProtNLM"/>
    </source>
</evidence>
<dbReference type="InterPro" id="IPR036047">
    <property type="entry name" value="F-box-like_dom_sf"/>
</dbReference>
<dbReference type="Gene3D" id="1.20.870.10">
    <property type="entry name" value="Son of sevenless (SoS) protein Chain: S domain 1"/>
    <property type="match status" value="1"/>
</dbReference>
<feature type="domain" description="Ras-GEF" evidence="4">
    <location>
        <begin position="668"/>
        <end position="892"/>
    </location>
</feature>
<name>A0A2P6NDX7_9EUKA</name>
<evidence type="ECO:0000259" key="6">
    <source>
        <dbReference type="PROSITE" id="PS50212"/>
    </source>
</evidence>
<feature type="region of interest" description="Disordered" evidence="3">
    <location>
        <begin position="345"/>
        <end position="365"/>
    </location>
</feature>
<dbReference type="AlphaFoldDB" id="A0A2P6NDX7"/>
<dbReference type="PANTHER" id="PTHR23113">
    <property type="entry name" value="GUANINE NUCLEOTIDE EXCHANGE FACTOR"/>
    <property type="match status" value="1"/>
</dbReference>
<feature type="compositionally biased region" description="Basic and acidic residues" evidence="3">
    <location>
        <begin position="197"/>
        <end position="209"/>
    </location>
</feature>
<dbReference type="SUPFAM" id="SSF48366">
    <property type="entry name" value="Ras GEF"/>
    <property type="match status" value="1"/>
</dbReference>
<dbReference type="SMART" id="SM00229">
    <property type="entry name" value="RasGEFN"/>
    <property type="match status" value="1"/>
</dbReference>
<dbReference type="SMART" id="SM00147">
    <property type="entry name" value="RasGEF"/>
    <property type="match status" value="1"/>
</dbReference>
<evidence type="ECO:0000259" key="5">
    <source>
        <dbReference type="PROSITE" id="PS50181"/>
    </source>
</evidence>
<evidence type="ECO:0000259" key="4">
    <source>
        <dbReference type="PROSITE" id="PS50009"/>
    </source>
</evidence>
<dbReference type="Pfam" id="PF00618">
    <property type="entry name" value="RasGEF_N"/>
    <property type="match status" value="1"/>
</dbReference>
<feature type="compositionally biased region" description="Polar residues" evidence="3">
    <location>
        <begin position="156"/>
        <end position="170"/>
    </location>
</feature>
<dbReference type="PROSITE" id="PS50212">
    <property type="entry name" value="RASGEF_NTER"/>
    <property type="match status" value="1"/>
</dbReference>
<evidence type="ECO:0000256" key="1">
    <source>
        <dbReference type="ARBA" id="ARBA00022658"/>
    </source>
</evidence>
<feature type="compositionally biased region" description="Polar residues" evidence="3">
    <location>
        <begin position="264"/>
        <end position="275"/>
    </location>
</feature>
<feature type="region of interest" description="Disordered" evidence="3">
    <location>
        <begin position="1"/>
        <end position="179"/>
    </location>
</feature>
<organism evidence="7 8">
    <name type="scientific">Planoprotostelium fungivorum</name>
    <dbReference type="NCBI Taxonomy" id="1890364"/>
    <lineage>
        <taxon>Eukaryota</taxon>
        <taxon>Amoebozoa</taxon>
        <taxon>Evosea</taxon>
        <taxon>Variosea</taxon>
        <taxon>Cavosteliida</taxon>
        <taxon>Cavosteliaceae</taxon>
        <taxon>Planoprotostelium</taxon>
    </lineage>
</organism>
<feature type="domain" description="F-box" evidence="5">
    <location>
        <begin position="417"/>
        <end position="463"/>
    </location>
</feature>
<dbReference type="SMART" id="SM00256">
    <property type="entry name" value="FBOX"/>
    <property type="match status" value="1"/>
</dbReference>
<feature type="compositionally biased region" description="Polar residues" evidence="3">
    <location>
        <begin position="1"/>
        <end position="23"/>
    </location>
</feature>
<feature type="compositionally biased region" description="Basic and acidic residues" evidence="3">
    <location>
        <begin position="26"/>
        <end position="94"/>
    </location>
</feature>
<evidence type="ECO:0000313" key="7">
    <source>
        <dbReference type="EMBL" id="PRP82168.1"/>
    </source>
</evidence>
<gene>
    <name evidence="7" type="ORF">PROFUN_10439</name>
</gene>
<dbReference type="PROSITE" id="PS50009">
    <property type="entry name" value="RASGEF_CAT"/>
    <property type="match status" value="1"/>
</dbReference>
<dbReference type="GO" id="GO:0005886">
    <property type="term" value="C:plasma membrane"/>
    <property type="evidence" value="ECO:0007669"/>
    <property type="project" value="TreeGrafter"/>
</dbReference>
<dbReference type="CDD" id="cd00155">
    <property type="entry name" value="RasGEF"/>
    <property type="match status" value="1"/>
</dbReference>
<dbReference type="STRING" id="1890364.A0A2P6NDX7"/>
<feature type="region of interest" description="Disordered" evidence="3">
    <location>
        <begin position="197"/>
        <end position="220"/>
    </location>
</feature>
<feature type="compositionally biased region" description="Low complexity" evidence="3">
    <location>
        <begin position="139"/>
        <end position="155"/>
    </location>
</feature>
<dbReference type="GO" id="GO:0007265">
    <property type="term" value="P:Ras protein signal transduction"/>
    <property type="evidence" value="ECO:0007669"/>
    <property type="project" value="TreeGrafter"/>
</dbReference>
<dbReference type="InterPro" id="IPR001895">
    <property type="entry name" value="RASGEF_cat_dom"/>
</dbReference>